<evidence type="ECO:0000256" key="1">
    <source>
        <dbReference type="SAM" id="Phobius"/>
    </source>
</evidence>
<comment type="caution">
    <text evidence="2">The sequence shown here is derived from an EMBL/GenBank/DDBJ whole genome shotgun (WGS) entry which is preliminary data.</text>
</comment>
<proteinExistence type="predicted"/>
<reference evidence="2 3" key="1">
    <citation type="journal article" date="2016" name="Nat. Commun.">
        <title>Thousands of microbial genomes shed light on interconnected biogeochemical processes in an aquifer system.</title>
        <authorList>
            <person name="Anantharaman K."/>
            <person name="Brown C.T."/>
            <person name="Hug L.A."/>
            <person name="Sharon I."/>
            <person name="Castelle C.J."/>
            <person name="Probst A.J."/>
            <person name="Thomas B.C."/>
            <person name="Singh A."/>
            <person name="Wilkins M.J."/>
            <person name="Karaoz U."/>
            <person name="Brodie E.L."/>
            <person name="Williams K.H."/>
            <person name="Hubbard S.S."/>
            <person name="Banfield J.F."/>
        </authorList>
    </citation>
    <scope>NUCLEOTIDE SEQUENCE [LARGE SCALE GENOMIC DNA]</scope>
</reference>
<accession>A0A1F7WN21</accession>
<keyword evidence="1" id="KW-1133">Transmembrane helix</keyword>
<name>A0A1F7WN21_9BACT</name>
<evidence type="ECO:0000313" key="2">
    <source>
        <dbReference type="EMBL" id="OGM04234.1"/>
    </source>
</evidence>
<dbReference type="Proteomes" id="UP000178735">
    <property type="component" value="Unassembled WGS sequence"/>
</dbReference>
<dbReference type="AlphaFoldDB" id="A0A1F7WN21"/>
<organism evidence="2 3">
    <name type="scientific">Candidatus Wallbacteria bacterium GWC2_49_35</name>
    <dbReference type="NCBI Taxonomy" id="1817813"/>
    <lineage>
        <taxon>Bacteria</taxon>
        <taxon>Candidatus Walliibacteriota</taxon>
    </lineage>
</organism>
<keyword evidence="1" id="KW-0812">Transmembrane</keyword>
<dbReference type="EMBL" id="MGFH01000149">
    <property type="protein sequence ID" value="OGM04234.1"/>
    <property type="molecule type" value="Genomic_DNA"/>
</dbReference>
<gene>
    <name evidence="2" type="ORF">A2008_01970</name>
</gene>
<feature type="transmembrane region" description="Helical" evidence="1">
    <location>
        <begin position="12"/>
        <end position="31"/>
    </location>
</feature>
<evidence type="ECO:0000313" key="3">
    <source>
        <dbReference type="Proteomes" id="UP000178735"/>
    </source>
</evidence>
<protein>
    <submittedName>
        <fullName evidence="2">Uncharacterized protein</fullName>
    </submittedName>
</protein>
<sequence length="142" mass="16282">MNDLIKNNLKAILNFFAVIVIAVLFVFSYRYEVSSLNSVSVAFEKQFKVFDGFTFRVTNNSELDFNSVKMTANPKGDPAADYICYPRCTLYRNGFTLHETSDFVNSKGEYFKPAKGDKLDILIECRGADGRFYRTSDKVEYK</sequence>
<keyword evidence="1" id="KW-0472">Membrane</keyword>